<feature type="non-terminal residue" evidence="2">
    <location>
        <position position="1"/>
    </location>
</feature>
<accession>A0AAE0L9F7</accession>
<dbReference type="EMBL" id="LGRX02006477">
    <property type="protein sequence ID" value="KAK3276590.1"/>
    <property type="molecule type" value="Genomic_DNA"/>
</dbReference>
<dbReference type="AlphaFoldDB" id="A0AAE0L9F7"/>
<feature type="region of interest" description="Disordered" evidence="1">
    <location>
        <begin position="1"/>
        <end position="22"/>
    </location>
</feature>
<proteinExistence type="predicted"/>
<organism evidence="2 3">
    <name type="scientific">Cymbomonas tetramitiformis</name>
    <dbReference type="NCBI Taxonomy" id="36881"/>
    <lineage>
        <taxon>Eukaryota</taxon>
        <taxon>Viridiplantae</taxon>
        <taxon>Chlorophyta</taxon>
        <taxon>Pyramimonadophyceae</taxon>
        <taxon>Pyramimonadales</taxon>
        <taxon>Pyramimonadaceae</taxon>
        <taxon>Cymbomonas</taxon>
    </lineage>
</organism>
<protein>
    <submittedName>
        <fullName evidence="2">Uncharacterized protein</fullName>
    </submittedName>
</protein>
<comment type="caution">
    <text evidence="2">The sequence shown here is derived from an EMBL/GenBank/DDBJ whole genome shotgun (WGS) entry which is preliminary data.</text>
</comment>
<gene>
    <name evidence="2" type="ORF">CYMTET_15343</name>
</gene>
<keyword evidence="3" id="KW-1185">Reference proteome</keyword>
<evidence type="ECO:0000313" key="3">
    <source>
        <dbReference type="Proteomes" id="UP001190700"/>
    </source>
</evidence>
<dbReference type="Proteomes" id="UP001190700">
    <property type="component" value="Unassembled WGS sequence"/>
</dbReference>
<name>A0AAE0L9F7_9CHLO</name>
<evidence type="ECO:0000256" key="1">
    <source>
        <dbReference type="SAM" id="MobiDB-lite"/>
    </source>
</evidence>
<evidence type="ECO:0000313" key="2">
    <source>
        <dbReference type="EMBL" id="KAK3276590.1"/>
    </source>
</evidence>
<sequence>RRRELLLTAPLKGPDEDQTPEEDKNLVELAKDAALAATDSIMDATVVAKDSLKESTENVMNLSMGDLKRSTSTALQTGTQGVMAGMSAVQQGVSTGLKIAVGEDKEDSDEDDEEKWWNSVITNRRLLLDAYLIPGIFCWLKATVMDNSQRKSVQSGIGD</sequence>
<reference evidence="2 3" key="1">
    <citation type="journal article" date="2015" name="Genome Biol. Evol.">
        <title>Comparative Genomics of a Bacterivorous Green Alga Reveals Evolutionary Causalities and Consequences of Phago-Mixotrophic Mode of Nutrition.</title>
        <authorList>
            <person name="Burns J.A."/>
            <person name="Paasch A."/>
            <person name="Narechania A."/>
            <person name="Kim E."/>
        </authorList>
    </citation>
    <scope>NUCLEOTIDE SEQUENCE [LARGE SCALE GENOMIC DNA]</scope>
    <source>
        <strain evidence="2 3">PLY_AMNH</strain>
    </source>
</reference>